<dbReference type="EMBL" id="WKJK01000011">
    <property type="protein sequence ID" value="MRW92438.1"/>
    <property type="molecule type" value="Genomic_DNA"/>
</dbReference>
<proteinExistence type="predicted"/>
<name>A0A6I2L2R7_9BURK</name>
<keyword evidence="1" id="KW-0175">Coiled coil</keyword>
<feature type="transmembrane region" description="Helical" evidence="2">
    <location>
        <begin position="28"/>
        <end position="47"/>
    </location>
</feature>
<reference evidence="3 4" key="1">
    <citation type="submission" date="2019-11" db="EMBL/GenBank/DDBJ databases">
        <title>Novel species isolated from a subtropical stream in China.</title>
        <authorList>
            <person name="Lu H."/>
        </authorList>
    </citation>
    <scope>NUCLEOTIDE SEQUENCE [LARGE SCALE GENOMIC DNA]</scope>
    <source>
        <strain evidence="3 4">FT80W</strain>
    </source>
</reference>
<keyword evidence="2" id="KW-0812">Transmembrane</keyword>
<evidence type="ECO:0000256" key="1">
    <source>
        <dbReference type="SAM" id="Coils"/>
    </source>
</evidence>
<evidence type="ECO:0000313" key="3">
    <source>
        <dbReference type="EMBL" id="MRW92438.1"/>
    </source>
</evidence>
<sequence length="219" mass="23991">MNSLEERIQRCELENASLRKKISQQNKIWIFGLLLMLAGGSIANVGLKQEVFESIKAKEIVVVDSTGTVRARVSGDLPDAVMANGRVSKRGSKAAGVMLYDEQGIERGGYVTQDEGSNVMLTLDSKYRQSALFVAGPEEQSQASALRLWNKGGAIELRSDQSGPRLTVTDSQKVKMQQPEVSPSSDLCAEYKKVEQPNLGRQYCQGRFTEKACNACLAN</sequence>
<feature type="coiled-coil region" evidence="1">
    <location>
        <begin position="1"/>
        <end position="28"/>
    </location>
</feature>
<evidence type="ECO:0000313" key="4">
    <source>
        <dbReference type="Proteomes" id="UP000433309"/>
    </source>
</evidence>
<protein>
    <submittedName>
        <fullName evidence="3">Uncharacterized protein</fullName>
    </submittedName>
</protein>
<evidence type="ECO:0000256" key="2">
    <source>
        <dbReference type="SAM" id="Phobius"/>
    </source>
</evidence>
<gene>
    <name evidence="3" type="ORF">GJ699_20785</name>
</gene>
<dbReference type="Proteomes" id="UP000433309">
    <property type="component" value="Unassembled WGS sequence"/>
</dbReference>
<accession>A0A6I2L2R7</accession>
<dbReference type="AlphaFoldDB" id="A0A6I2L2R7"/>
<dbReference type="RefSeq" id="WP_154379832.1">
    <property type="nucleotide sequence ID" value="NZ_WKJK01000011.1"/>
</dbReference>
<keyword evidence="2" id="KW-1133">Transmembrane helix</keyword>
<organism evidence="3 4">
    <name type="scientific">Duganella guangzhouensis</name>
    <dbReference type="NCBI Taxonomy" id="2666084"/>
    <lineage>
        <taxon>Bacteria</taxon>
        <taxon>Pseudomonadati</taxon>
        <taxon>Pseudomonadota</taxon>
        <taxon>Betaproteobacteria</taxon>
        <taxon>Burkholderiales</taxon>
        <taxon>Oxalobacteraceae</taxon>
        <taxon>Telluria group</taxon>
        <taxon>Duganella</taxon>
    </lineage>
</organism>
<keyword evidence="2" id="KW-0472">Membrane</keyword>
<keyword evidence="4" id="KW-1185">Reference proteome</keyword>
<comment type="caution">
    <text evidence="3">The sequence shown here is derived from an EMBL/GenBank/DDBJ whole genome shotgun (WGS) entry which is preliminary data.</text>
</comment>